<protein>
    <submittedName>
        <fullName evidence="8">Putative 12-oxophytodienoate reductase 11</fullName>
    </submittedName>
</protein>
<dbReference type="Gene3D" id="3.20.20.70">
    <property type="entry name" value="Aldolase class I"/>
    <property type="match status" value="1"/>
</dbReference>
<accession>A0A699GHQ3</accession>
<dbReference type="AlphaFoldDB" id="A0A699GHQ3"/>
<dbReference type="GO" id="GO:0010181">
    <property type="term" value="F:FMN binding"/>
    <property type="evidence" value="ECO:0007669"/>
    <property type="project" value="InterPro"/>
</dbReference>
<dbReference type="EMBL" id="BKCJ010000004">
    <property type="protein sequence ID" value="GEU28328.1"/>
    <property type="molecule type" value="Genomic_DNA"/>
</dbReference>
<dbReference type="GO" id="GO:0005829">
    <property type="term" value="C:cytosol"/>
    <property type="evidence" value="ECO:0007669"/>
    <property type="project" value="UniProtKB-ARBA"/>
</dbReference>
<keyword evidence="3" id="KW-0285">Flavoprotein</keyword>
<dbReference type="SUPFAM" id="SSF51395">
    <property type="entry name" value="FMN-linked oxidoreductases"/>
    <property type="match status" value="1"/>
</dbReference>
<keyword evidence="5" id="KW-0521">NADP</keyword>
<feature type="domain" description="NADH:flavin oxidoreductase/NADH oxidase N-terminal" evidence="7">
    <location>
        <begin position="5"/>
        <end position="351"/>
    </location>
</feature>
<dbReference type="Pfam" id="PF00724">
    <property type="entry name" value="Oxidored_FMN"/>
    <property type="match status" value="1"/>
</dbReference>
<dbReference type="PANTHER" id="PTHR22893">
    <property type="entry name" value="NADH OXIDOREDUCTASE-RELATED"/>
    <property type="match status" value="1"/>
</dbReference>
<comment type="cofactor">
    <cofactor evidence="1">
        <name>FMN</name>
        <dbReference type="ChEBI" id="CHEBI:58210"/>
    </cofactor>
</comment>
<evidence type="ECO:0000259" key="7">
    <source>
        <dbReference type="Pfam" id="PF00724"/>
    </source>
</evidence>
<dbReference type="GO" id="GO:0016628">
    <property type="term" value="F:oxidoreductase activity, acting on the CH-CH group of donors, NAD or NADP as acceptor"/>
    <property type="evidence" value="ECO:0007669"/>
    <property type="project" value="UniProtKB-ARBA"/>
</dbReference>
<dbReference type="CDD" id="cd02933">
    <property type="entry name" value="OYE_like_FMN"/>
    <property type="match status" value="1"/>
</dbReference>
<evidence type="ECO:0000256" key="3">
    <source>
        <dbReference type="ARBA" id="ARBA00022630"/>
    </source>
</evidence>
<evidence type="ECO:0000256" key="5">
    <source>
        <dbReference type="ARBA" id="ARBA00022857"/>
    </source>
</evidence>
<dbReference type="FunFam" id="3.20.20.70:FF:000059">
    <property type="entry name" value="N-ethylmaleimide reductase, FMN-linked"/>
    <property type="match status" value="1"/>
</dbReference>
<dbReference type="InterPro" id="IPR045247">
    <property type="entry name" value="Oye-like"/>
</dbReference>
<gene>
    <name evidence="8" type="ORF">Tci_000306</name>
</gene>
<proteinExistence type="inferred from homology"/>
<dbReference type="InterPro" id="IPR001155">
    <property type="entry name" value="OxRdtase_FMN_N"/>
</dbReference>
<comment type="caution">
    <text evidence="8">The sequence shown here is derived from an EMBL/GenBank/DDBJ whole genome shotgun (WGS) entry which is preliminary data.</text>
</comment>
<name>A0A699GHQ3_TANCI</name>
<evidence type="ECO:0000256" key="1">
    <source>
        <dbReference type="ARBA" id="ARBA00001917"/>
    </source>
</evidence>
<organism evidence="8">
    <name type="scientific">Tanacetum cinerariifolium</name>
    <name type="common">Dalmatian daisy</name>
    <name type="synonym">Chrysanthemum cinerariifolium</name>
    <dbReference type="NCBI Taxonomy" id="118510"/>
    <lineage>
        <taxon>Eukaryota</taxon>
        <taxon>Viridiplantae</taxon>
        <taxon>Streptophyta</taxon>
        <taxon>Embryophyta</taxon>
        <taxon>Tracheophyta</taxon>
        <taxon>Spermatophyta</taxon>
        <taxon>Magnoliopsida</taxon>
        <taxon>eudicotyledons</taxon>
        <taxon>Gunneridae</taxon>
        <taxon>Pentapetalae</taxon>
        <taxon>asterids</taxon>
        <taxon>campanulids</taxon>
        <taxon>Asterales</taxon>
        <taxon>Asteraceae</taxon>
        <taxon>Asteroideae</taxon>
        <taxon>Anthemideae</taxon>
        <taxon>Anthemidinae</taxon>
        <taxon>Tanacetum</taxon>
    </lineage>
</organism>
<evidence type="ECO:0000256" key="4">
    <source>
        <dbReference type="ARBA" id="ARBA00022643"/>
    </source>
</evidence>
<evidence type="ECO:0000256" key="6">
    <source>
        <dbReference type="ARBA" id="ARBA00023002"/>
    </source>
</evidence>
<keyword evidence="4" id="KW-0288">FMN</keyword>
<dbReference type="PANTHER" id="PTHR22893:SF91">
    <property type="entry name" value="NADPH DEHYDROGENASE 2-RELATED"/>
    <property type="match status" value="1"/>
</dbReference>
<sequence length="383" mass="41566">MSVNLFEAFNLSGTALRNRIVMAPMTRSRAPHDIADERTALYYAQRATAGLIVTEGTPISREGQGYLFNPGIYTAAQISGWKLTTDSVHAAGGKIFAQLWHVGRLSHPTLQIDEQLPVSPSSRRAEGAKAFAYDSNGKPGLVDVPVPRVLKNYEIPRLVADFAQAAKNAMAAGFDGIEIHAANGYLIEQFLNPLVNDRNDEYAASTVNGRLRFPLEVIDAVVAAIGRDRVGIRLSPYGQLFDMPSYPDIDATYIALAEAIGTRQLAYVHLMNQSGFARADRGTQSSTGDGFFGLMQAIKRRLPDTALILAGGMTRARAEELIGSDMIDLAAFGKDFISNPDLVGRLQHGWPLSEADPATFYGGDATGYIDYPSYREDKSSAKS</sequence>
<dbReference type="InterPro" id="IPR013785">
    <property type="entry name" value="Aldolase_TIM"/>
</dbReference>
<keyword evidence="6" id="KW-0560">Oxidoreductase</keyword>
<reference evidence="8" key="1">
    <citation type="journal article" date="2019" name="Sci. Rep.">
        <title>Draft genome of Tanacetum cinerariifolium, the natural source of mosquito coil.</title>
        <authorList>
            <person name="Yamashiro T."/>
            <person name="Shiraishi A."/>
            <person name="Satake H."/>
            <person name="Nakayama K."/>
        </authorList>
    </citation>
    <scope>NUCLEOTIDE SEQUENCE</scope>
</reference>
<comment type="similarity">
    <text evidence="2">Belongs to the NADH:flavin oxidoreductase/NADH oxidase family.</text>
</comment>
<evidence type="ECO:0000313" key="8">
    <source>
        <dbReference type="EMBL" id="GEU28328.1"/>
    </source>
</evidence>
<evidence type="ECO:0000256" key="2">
    <source>
        <dbReference type="ARBA" id="ARBA00005979"/>
    </source>
</evidence>